<name>A0A6C2UID7_9BACT</name>
<keyword evidence="5" id="KW-1185">Reference proteome</keyword>
<dbReference type="GO" id="GO:0004065">
    <property type="term" value="F:arylsulfatase activity"/>
    <property type="evidence" value="ECO:0007669"/>
    <property type="project" value="TreeGrafter"/>
</dbReference>
<dbReference type="AlphaFoldDB" id="A0A6C2UID7"/>
<accession>A0A6C2UID7</accession>
<comment type="similarity">
    <text evidence="1">Belongs to the sulfatase family.</text>
</comment>
<evidence type="ECO:0000256" key="1">
    <source>
        <dbReference type="ARBA" id="ARBA00008779"/>
    </source>
</evidence>
<evidence type="ECO:0000256" key="2">
    <source>
        <dbReference type="ARBA" id="ARBA00022801"/>
    </source>
</evidence>
<proteinExistence type="inferred from homology"/>
<dbReference type="Pfam" id="PF00884">
    <property type="entry name" value="Sulfatase"/>
    <property type="match status" value="1"/>
</dbReference>
<organism evidence="4 5">
    <name type="scientific">Pontiella sulfatireligans</name>
    <dbReference type="NCBI Taxonomy" id="2750658"/>
    <lineage>
        <taxon>Bacteria</taxon>
        <taxon>Pseudomonadati</taxon>
        <taxon>Kiritimatiellota</taxon>
        <taxon>Kiritimatiellia</taxon>
        <taxon>Kiritimatiellales</taxon>
        <taxon>Pontiellaceae</taxon>
        <taxon>Pontiella</taxon>
    </lineage>
</organism>
<dbReference type="EMBL" id="CAAHFH010000001">
    <property type="protein sequence ID" value="VGO19719.1"/>
    <property type="molecule type" value="Genomic_DNA"/>
</dbReference>
<feature type="domain" description="Sulfatase N-terminal" evidence="3">
    <location>
        <begin position="40"/>
        <end position="360"/>
    </location>
</feature>
<dbReference type="PANTHER" id="PTHR42693">
    <property type="entry name" value="ARYLSULFATASE FAMILY MEMBER"/>
    <property type="match status" value="1"/>
</dbReference>
<dbReference type="InterPro" id="IPR000917">
    <property type="entry name" value="Sulfatase_N"/>
</dbReference>
<protein>
    <submittedName>
        <fullName evidence="4">Arylsulfatase</fullName>
    </submittedName>
</protein>
<dbReference type="Gene3D" id="3.30.1120.10">
    <property type="match status" value="1"/>
</dbReference>
<dbReference type="SUPFAM" id="SSF53649">
    <property type="entry name" value="Alkaline phosphatase-like"/>
    <property type="match status" value="1"/>
</dbReference>
<evidence type="ECO:0000259" key="3">
    <source>
        <dbReference type="Pfam" id="PF00884"/>
    </source>
</evidence>
<evidence type="ECO:0000313" key="5">
    <source>
        <dbReference type="Proteomes" id="UP000346198"/>
    </source>
</evidence>
<dbReference type="InterPro" id="IPR050738">
    <property type="entry name" value="Sulfatase"/>
</dbReference>
<gene>
    <name evidence="4" type="primary">atsA_170</name>
    <name evidence="4" type="ORF">SCARR_01778</name>
</gene>
<dbReference type="PANTHER" id="PTHR42693:SF53">
    <property type="entry name" value="ENDO-4-O-SULFATASE"/>
    <property type="match status" value="1"/>
</dbReference>
<evidence type="ECO:0000313" key="4">
    <source>
        <dbReference type="EMBL" id="VGO19719.1"/>
    </source>
</evidence>
<dbReference type="CDD" id="cd16146">
    <property type="entry name" value="ARS_like"/>
    <property type="match status" value="1"/>
</dbReference>
<dbReference type="InterPro" id="IPR017850">
    <property type="entry name" value="Alkaline_phosphatase_core_sf"/>
</dbReference>
<keyword evidence="2" id="KW-0378">Hydrolase</keyword>
<reference evidence="4 5" key="1">
    <citation type="submission" date="2019-04" db="EMBL/GenBank/DDBJ databases">
        <authorList>
            <person name="Van Vliet M D."/>
        </authorList>
    </citation>
    <scope>NUCLEOTIDE SEQUENCE [LARGE SCALE GENOMIC DNA]</scope>
    <source>
        <strain evidence="4 5">F21</strain>
    </source>
</reference>
<sequence length="501" mass="56394">MIKDAKGKIMKTSVVFNAGMFAVLVFVGLAEAKSLEGSRPNIILVMTDDQGMGDLSCMGNQVVKTPHIDRFHDQAVRFNDFQVSPTCAPTRSAIMSGRAPFKNGVTHTIYQRERMALDTFTLPQALQRAGYATGIFGKWHLGDEDAYLPGSRGFDEVLIHGAGGIGQTRYGDFPLNEENLYFDNVLLHNDTIVQTKGFCTDLFFQSGLAWIKQQHEAKKPYFAYISLNAPHAPLVAPPSYKKRFLELGYDDGTAGRYGMIENIDDNFGRLLVKLGEWKALDNTLVIFMTDNGATHLSGKLNGKKIKHFNANLRGGKNSPTEGGTHVPAFWQWKGMLKEGVDVDALTAHIDLYKTFCELADAKLPAKMQELDGRSLLPLLKDPKASWPDRELFIHCGRWNPGKRDEFKFKKCAVRTERWRFVNNQNLYDISKDPSETTDVVDAHPEVVEKLRKSYDQWWALVQPLMVNEDLPKVAPEDQPLAIRYDKQLKGKGIPEWAPEEI</sequence>
<dbReference type="Gene3D" id="3.40.720.10">
    <property type="entry name" value="Alkaline Phosphatase, subunit A"/>
    <property type="match status" value="1"/>
</dbReference>
<dbReference type="Proteomes" id="UP000346198">
    <property type="component" value="Unassembled WGS sequence"/>
</dbReference>